<protein>
    <submittedName>
        <fullName evidence="2">Uncharacterized protein</fullName>
    </submittedName>
</protein>
<gene>
    <name evidence="2" type="ORF">NF27_CD00160</name>
</gene>
<dbReference type="SUPFAM" id="SSF48452">
    <property type="entry name" value="TPR-like"/>
    <property type="match status" value="3"/>
</dbReference>
<dbReference type="Pfam" id="PF13181">
    <property type="entry name" value="TPR_8"/>
    <property type="match status" value="1"/>
</dbReference>
<dbReference type="SMART" id="SM00028">
    <property type="entry name" value="TPR"/>
    <property type="match status" value="7"/>
</dbReference>
<dbReference type="PANTHER" id="PTHR19959:SF119">
    <property type="entry name" value="FUNGAL LIPASE-LIKE DOMAIN-CONTAINING PROTEIN"/>
    <property type="match status" value="1"/>
</dbReference>
<accession>A0A0C1R189</accession>
<dbReference type="Gene3D" id="1.25.40.10">
    <property type="entry name" value="Tetratricopeptide repeat domain"/>
    <property type="match status" value="2"/>
</dbReference>
<keyword evidence="3" id="KW-1185">Reference proteome</keyword>
<dbReference type="OrthoDB" id="9787760at2"/>
<dbReference type="AlphaFoldDB" id="A0A0C1R189"/>
<proteinExistence type="predicted"/>
<dbReference type="STRING" id="86105.NF27_CD00160"/>
<feature type="repeat" description="TPR" evidence="1">
    <location>
        <begin position="756"/>
        <end position="789"/>
    </location>
</feature>
<dbReference type="EMBL" id="JSWE01000055">
    <property type="protein sequence ID" value="KIE06040.1"/>
    <property type="molecule type" value="Genomic_DNA"/>
</dbReference>
<dbReference type="PANTHER" id="PTHR19959">
    <property type="entry name" value="KINESIN LIGHT CHAIN"/>
    <property type="match status" value="1"/>
</dbReference>
<feature type="repeat" description="TPR" evidence="1">
    <location>
        <begin position="840"/>
        <end position="873"/>
    </location>
</feature>
<evidence type="ECO:0000256" key="1">
    <source>
        <dbReference type="PROSITE-ProRule" id="PRU00339"/>
    </source>
</evidence>
<dbReference type="Proteomes" id="UP000031258">
    <property type="component" value="Unassembled WGS sequence"/>
</dbReference>
<dbReference type="Pfam" id="PF13424">
    <property type="entry name" value="TPR_12"/>
    <property type="match status" value="2"/>
</dbReference>
<evidence type="ECO:0000313" key="2">
    <source>
        <dbReference type="EMBL" id="KIE06040.1"/>
    </source>
</evidence>
<name>A0A0C1R189_9RICK</name>
<dbReference type="PROSITE" id="PS50005">
    <property type="entry name" value="TPR"/>
    <property type="match status" value="2"/>
</dbReference>
<evidence type="ECO:0000313" key="3">
    <source>
        <dbReference type="Proteomes" id="UP000031258"/>
    </source>
</evidence>
<dbReference type="RefSeq" id="WP_039454983.1">
    <property type="nucleotide sequence ID" value="NZ_JSWE01000055.1"/>
</dbReference>
<sequence length="1231" mass="144269">MRQNTSSNINNISIQTNNIDDYVKQISTLENIKLNILKEIKREGNFAQHKKELEEIEAKIKIVYKLIKGKKKEDYKRESNNANMVPEKKEIGVLIENIKTEEVEEDKFVDNIIYLNKNEIRYKVNSIIKEAGKAYEAGDMETSLEEIKKGLQLCNNIINIGKYYELEYELFLKLGDIYFKGGDRLDYPKAVGIYQYIFNIIDRLPDGMDKEELRKVVENKIGLVEEEFIKQYNNDKRLPEGYSGKSSLEKIEEYKEGLEKHREWIKEELKKIEDLGIKEGEEELDEEGLEKRAKEVQRIYGGIREYFIGGHGLIKRLLTDCIEDLGGLPKVKVRDTGERREVEYAIFGMGSMALGTMTPWSDIEWGILIEEGLKKEDEQGAKEFFRNLAILMHIKVINFAESPLRMLGVKELNNFKLSLELREEDWFFDNLVNSGFSFDGPHWFACKTPLGRNGYKDHEDYELIGTVSDYKKFFEDNLWCEHDKHLIQTLIHIITIIDNNKLVIQYRKKLEENYSDVIRKLSFEVLIEDNIKFDPYTEILDFQKEGYLLNIKKEIYRFPDRTIVALGDIFYGKGISSWEIIENLYYSSKITLKNMHKLKLALSIAAELRLRTYSNNQGAIEDFSALIYYETKFNELEINYLTKHVFYCQDLRILFIYYFIILALNGFIRKMDSSTQKIDKDLKSYPTLVKSWVYTRFQKYYNAIKELESLNDGEKQELFIVKELASLYCRVGKYEKAFTLNKAIKNYTQKGSEDFITSLCFIGEVYIQTAQYSRALKYYSQALNYQINLHGSIHAKVATIINDIANIYAKKEDPKKAIMYHKIAFKVLGCLSYKRPEHIAREFVNLGAIYLASGKYNRALEYLNKSLVVNQSIYKGINSTLALILNNIGNVHEAQNDYKVALRYHKESYKIRKQIYREDHSDKLMSLINLADTYRNLEAYSKALKYYNKSLFIAYKIYNAIHPNIALIHNNIAILYEINKQYEEAFFHRIIDSTISLNHPETNSNNICISLSNLGKLYRHLRKFENAFNFTHFAWQICKDIKFINSKVYEAIREQYHISNNLLRLRTATIINDTDCTAYVEHAHCLLKHFNSTEILELVEILLERFLKLVKGKAYIHCNHLEKKMLITPLNQLLNDYEIINIESQILAYYLLIKVYNKNEEVEKAEKALKEFAMKVMKIKQQDAEVPLILLIDSYKELGFKYQSRIYQGIFDKIVSSNKKLAEESSSTRLI</sequence>
<reference evidence="2 3" key="1">
    <citation type="submission" date="2014-11" db="EMBL/GenBank/DDBJ databases">
        <title>A Rickettsiales Symbiont of Amoebae With Ancient Features.</title>
        <authorList>
            <person name="Schulz F."/>
            <person name="Martijn J."/>
            <person name="Wascher F."/>
            <person name="Kostanjsek R."/>
            <person name="Ettema T.J."/>
            <person name="Horn M."/>
        </authorList>
    </citation>
    <scope>NUCLEOTIDE SEQUENCE [LARGE SCALE GENOMIC DNA]</scope>
    <source>
        <strain evidence="2 3">UWC36</strain>
    </source>
</reference>
<organism evidence="2 3">
    <name type="scientific">Candidatus Jidaibacter acanthamoebae</name>
    <dbReference type="NCBI Taxonomy" id="86105"/>
    <lineage>
        <taxon>Bacteria</taxon>
        <taxon>Pseudomonadati</taxon>
        <taxon>Pseudomonadota</taxon>
        <taxon>Alphaproteobacteria</taxon>
        <taxon>Rickettsiales</taxon>
        <taxon>Candidatus Midichloriaceae</taxon>
        <taxon>Candidatus Jidaibacter</taxon>
    </lineage>
</organism>
<dbReference type="InterPro" id="IPR011990">
    <property type="entry name" value="TPR-like_helical_dom_sf"/>
</dbReference>
<comment type="caution">
    <text evidence="2">The sequence shown here is derived from an EMBL/GenBank/DDBJ whole genome shotgun (WGS) entry which is preliminary data.</text>
</comment>
<dbReference type="InterPro" id="IPR019734">
    <property type="entry name" value="TPR_rpt"/>
</dbReference>
<keyword evidence="1" id="KW-0802">TPR repeat</keyword>